<comment type="similarity">
    <text evidence="2">Belongs to the complex I subunit 6 family.</text>
</comment>
<evidence type="ECO:0000256" key="16">
    <source>
        <dbReference type="SAM" id="Phobius"/>
    </source>
</evidence>
<protein>
    <recommendedName>
        <fullName evidence="4">NADH-ubiquinone oxidoreductase chain 6</fullName>
        <ecNumber evidence="3">7.1.1.2</ecNumber>
    </recommendedName>
    <alternativeName>
        <fullName evidence="14">NADH dehydrogenase subunit 6</fullName>
    </alternativeName>
</protein>
<dbReference type="InterPro" id="IPR050269">
    <property type="entry name" value="ComplexI_Subunit6"/>
</dbReference>
<evidence type="ECO:0000256" key="12">
    <source>
        <dbReference type="ARBA" id="ARBA00023128"/>
    </source>
</evidence>
<keyword evidence="5" id="KW-0813">Transport</keyword>
<keyword evidence="6" id="KW-0679">Respiratory chain</keyword>
<evidence type="ECO:0000256" key="5">
    <source>
        <dbReference type="ARBA" id="ARBA00022448"/>
    </source>
</evidence>
<dbReference type="PANTHER" id="PTHR11435:SF1">
    <property type="entry name" value="NADH-UBIQUINONE OXIDOREDUCTASE CHAIN 6"/>
    <property type="match status" value="1"/>
</dbReference>
<evidence type="ECO:0000256" key="1">
    <source>
        <dbReference type="ARBA" id="ARBA00004225"/>
    </source>
</evidence>
<evidence type="ECO:0000256" key="9">
    <source>
        <dbReference type="ARBA" id="ARBA00022982"/>
    </source>
</evidence>
<evidence type="ECO:0000256" key="2">
    <source>
        <dbReference type="ARBA" id="ARBA00005698"/>
    </source>
</evidence>
<comment type="subcellular location">
    <subcellularLocation>
        <location evidence="1">Mitochondrion membrane</location>
        <topology evidence="1">Multi-pass membrane protein</topology>
    </subcellularLocation>
</comment>
<dbReference type="PANTHER" id="PTHR11435">
    <property type="entry name" value="NADH UBIQUINONE OXIDOREDUCTASE SUBUNIT ND6"/>
    <property type="match status" value="1"/>
</dbReference>
<dbReference type="EC" id="7.1.1.2" evidence="3"/>
<keyword evidence="13 16" id="KW-0472">Membrane</keyword>
<keyword evidence="8" id="KW-1278">Translocase</keyword>
<accession>A0A126TE92</accession>
<feature type="transmembrane region" description="Helical" evidence="16">
    <location>
        <begin position="124"/>
        <end position="148"/>
    </location>
</feature>
<geneLocation type="mitochondrion" evidence="17"/>
<evidence type="ECO:0000256" key="3">
    <source>
        <dbReference type="ARBA" id="ARBA00012944"/>
    </source>
</evidence>
<evidence type="ECO:0000256" key="4">
    <source>
        <dbReference type="ARBA" id="ARBA00021095"/>
    </source>
</evidence>
<evidence type="ECO:0000256" key="13">
    <source>
        <dbReference type="ARBA" id="ARBA00023136"/>
    </source>
</evidence>
<keyword evidence="10 16" id="KW-1133">Transmembrane helix</keyword>
<dbReference type="GO" id="GO:0008137">
    <property type="term" value="F:NADH dehydrogenase (ubiquinone) activity"/>
    <property type="evidence" value="ECO:0007669"/>
    <property type="project" value="UniProtKB-EC"/>
</dbReference>
<sequence>MKFFIITILLSMIFIFMKHPLTMGFTLLMQTLNITLLTGMLHKNFWFSYILFLIMIGGLLILFIYMTSMAANEIFNYSNKIFFMLLSSLLISIILITFSDNYFIDNLLKFQENIYSLTTNLYLIKYFNFPSIIIIILMINYLLITLLATVKITKLKSGPLRSFS</sequence>
<keyword evidence="11" id="KW-0520">NAD</keyword>
<evidence type="ECO:0000256" key="15">
    <source>
        <dbReference type="ARBA" id="ARBA00049551"/>
    </source>
</evidence>
<organism evidence="17">
    <name type="scientific">Staphylinidae sp. BMNH 1274665</name>
    <dbReference type="NCBI Taxonomy" id="1796589"/>
    <lineage>
        <taxon>Eukaryota</taxon>
        <taxon>Metazoa</taxon>
        <taxon>Ecdysozoa</taxon>
        <taxon>Arthropoda</taxon>
        <taxon>Hexapoda</taxon>
        <taxon>Insecta</taxon>
        <taxon>Pterygota</taxon>
        <taxon>Neoptera</taxon>
        <taxon>Endopterygota</taxon>
        <taxon>Coleoptera</taxon>
        <taxon>Polyphaga</taxon>
        <taxon>Staphyliniformia</taxon>
        <taxon>Staphylinidae</taxon>
    </lineage>
</organism>
<dbReference type="EMBL" id="KT696240">
    <property type="protein sequence ID" value="AML26505.1"/>
    <property type="molecule type" value="Genomic_DNA"/>
</dbReference>
<name>A0A126TE92_9COLE</name>
<evidence type="ECO:0000256" key="8">
    <source>
        <dbReference type="ARBA" id="ARBA00022967"/>
    </source>
</evidence>
<comment type="catalytic activity">
    <reaction evidence="15">
        <text>a ubiquinone + NADH + 5 H(+)(in) = a ubiquinol + NAD(+) + 4 H(+)(out)</text>
        <dbReference type="Rhea" id="RHEA:29091"/>
        <dbReference type="Rhea" id="RHEA-COMP:9565"/>
        <dbReference type="Rhea" id="RHEA-COMP:9566"/>
        <dbReference type="ChEBI" id="CHEBI:15378"/>
        <dbReference type="ChEBI" id="CHEBI:16389"/>
        <dbReference type="ChEBI" id="CHEBI:17976"/>
        <dbReference type="ChEBI" id="CHEBI:57540"/>
        <dbReference type="ChEBI" id="CHEBI:57945"/>
        <dbReference type="EC" id="7.1.1.2"/>
    </reaction>
</comment>
<evidence type="ECO:0000256" key="10">
    <source>
        <dbReference type="ARBA" id="ARBA00022989"/>
    </source>
</evidence>
<proteinExistence type="inferred from homology"/>
<evidence type="ECO:0000256" key="7">
    <source>
        <dbReference type="ARBA" id="ARBA00022692"/>
    </source>
</evidence>
<evidence type="ECO:0000256" key="14">
    <source>
        <dbReference type="ARBA" id="ARBA00031019"/>
    </source>
</evidence>
<gene>
    <name evidence="17" type="primary">ND6</name>
</gene>
<dbReference type="AlphaFoldDB" id="A0A126TE92"/>
<reference evidence="17" key="1">
    <citation type="submission" date="2015-09" db="EMBL/GenBank/DDBJ databases">
        <title>Capturing the unknown biodiversity of arthropods in tropical forests using metagenomics.</title>
        <authorList>
            <person name="Andujar C."/>
            <person name="Creedy T.J."/>
            <person name="Garner B."/>
            <person name="Canty R."/>
            <person name="Warner H.B."/>
            <person name="Lipecki J."/>
            <person name="Crampton-Platt A."/>
            <person name="Gabrielli M."/>
            <person name="Croydon-Veleslavov I.A."/>
            <person name="Lim J.L."/>
            <person name="Linard B."/>
            <person name="Vogler A."/>
        </authorList>
    </citation>
    <scope>NUCLEOTIDE SEQUENCE</scope>
</reference>
<dbReference type="GO" id="GO:0031966">
    <property type="term" value="C:mitochondrial membrane"/>
    <property type="evidence" value="ECO:0007669"/>
    <property type="project" value="UniProtKB-SubCell"/>
</dbReference>
<feature type="transmembrane region" description="Helical" evidence="16">
    <location>
        <begin position="48"/>
        <end position="69"/>
    </location>
</feature>
<evidence type="ECO:0000256" key="6">
    <source>
        <dbReference type="ARBA" id="ARBA00022660"/>
    </source>
</evidence>
<feature type="transmembrane region" description="Helical" evidence="16">
    <location>
        <begin position="81"/>
        <end position="104"/>
    </location>
</feature>
<evidence type="ECO:0000313" key="17">
    <source>
        <dbReference type="EMBL" id="AML26505.1"/>
    </source>
</evidence>
<keyword evidence="9" id="KW-0249">Electron transport</keyword>
<evidence type="ECO:0000256" key="11">
    <source>
        <dbReference type="ARBA" id="ARBA00023027"/>
    </source>
</evidence>
<keyword evidence="12 17" id="KW-0496">Mitochondrion</keyword>
<keyword evidence="7 16" id="KW-0812">Transmembrane</keyword>